<protein>
    <submittedName>
        <fullName evidence="2">Uncharacterized protein</fullName>
    </submittedName>
</protein>
<dbReference type="Proteomes" id="UP001175353">
    <property type="component" value="Unassembled WGS sequence"/>
</dbReference>
<feature type="compositionally biased region" description="Polar residues" evidence="1">
    <location>
        <begin position="58"/>
        <end position="67"/>
    </location>
</feature>
<name>A0AAN6GW48_9PEZI</name>
<dbReference type="EMBL" id="JAUJLE010001462">
    <property type="protein sequence ID" value="KAK0949021.1"/>
    <property type="molecule type" value="Genomic_DNA"/>
</dbReference>
<feature type="compositionally biased region" description="Basic and acidic residues" evidence="1">
    <location>
        <begin position="41"/>
        <end position="57"/>
    </location>
</feature>
<reference evidence="2" key="1">
    <citation type="submission" date="2023-06" db="EMBL/GenBank/DDBJ databases">
        <title>Black Yeasts Isolated from many extreme environments.</title>
        <authorList>
            <person name="Coleine C."/>
            <person name="Stajich J.E."/>
            <person name="Selbmann L."/>
        </authorList>
    </citation>
    <scope>NUCLEOTIDE SEQUENCE</scope>
    <source>
        <strain evidence="2">CCFEE 5200</strain>
    </source>
</reference>
<gene>
    <name evidence="2" type="ORF">LTR91_026788</name>
</gene>
<evidence type="ECO:0000256" key="1">
    <source>
        <dbReference type="SAM" id="MobiDB-lite"/>
    </source>
</evidence>
<sequence length="67" mass="7800">MAEQAPEVDEEVEDAEEVEVPTLKDLKLEERQIEHEEEAEVDRKRREAQRLAEERGLRSSQELPSKG</sequence>
<feature type="compositionally biased region" description="Basic and acidic residues" evidence="1">
    <location>
        <begin position="22"/>
        <end position="34"/>
    </location>
</feature>
<feature type="region of interest" description="Disordered" evidence="1">
    <location>
        <begin position="1"/>
        <end position="67"/>
    </location>
</feature>
<keyword evidence="3" id="KW-1185">Reference proteome</keyword>
<evidence type="ECO:0000313" key="2">
    <source>
        <dbReference type="EMBL" id="KAK0949021.1"/>
    </source>
</evidence>
<accession>A0AAN6GW48</accession>
<proteinExistence type="predicted"/>
<organism evidence="2 3">
    <name type="scientific">Friedmanniomyces endolithicus</name>
    <dbReference type="NCBI Taxonomy" id="329885"/>
    <lineage>
        <taxon>Eukaryota</taxon>
        <taxon>Fungi</taxon>
        <taxon>Dikarya</taxon>
        <taxon>Ascomycota</taxon>
        <taxon>Pezizomycotina</taxon>
        <taxon>Dothideomycetes</taxon>
        <taxon>Dothideomycetidae</taxon>
        <taxon>Mycosphaerellales</taxon>
        <taxon>Teratosphaeriaceae</taxon>
        <taxon>Friedmanniomyces</taxon>
    </lineage>
</organism>
<evidence type="ECO:0000313" key="3">
    <source>
        <dbReference type="Proteomes" id="UP001175353"/>
    </source>
</evidence>
<feature type="compositionally biased region" description="Acidic residues" evidence="1">
    <location>
        <begin position="1"/>
        <end position="19"/>
    </location>
</feature>
<comment type="caution">
    <text evidence="2">The sequence shown here is derived from an EMBL/GenBank/DDBJ whole genome shotgun (WGS) entry which is preliminary data.</text>
</comment>
<feature type="non-terminal residue" evidence="2">
    <location>
        <position position="67"/>
    </location>
</feature>
<dbReference type="AlphaFoldDB" id="A0AAN6GW48"/>